<accession>A0A0F9GYA0</accession>
<proteinExistence type="predicted"/>
<dbReference type="EMBL" id="LAZR01021932">
    <property type="protein sequence ID" value="KKL83625.1"/>
    <property type="molecule type" value="Genomic_DNA"/>
</dbReference>
<comment type="caution">
    <text evidence="1">The sequence shown here is derived from an EMBL/GenBank/DDBJ whole genome shotgun (WGS) entry which is preliminary data.</text>
</comment>
<evidence type="ECO:0000313" key="1">
    <source>
        <dbReference type="EMBL" id="KKL68092.1"/>
    </source>
</evidence>
<feature type="non-terminal residue" evidence="1">
    <location>
        <position position="36"/>
    </location>
</feature>
<evidence type="ECO:0000313" key="2">
    <source>
        <dbReference type="EMBL" id="KKL83625.1"/>
    </source>
</evidence>
<organism evidence="1">
    <name type="scientific">marine sediment metagenome</name>
    <dbReference type="NCBI Taxonomy" id="412755"/>
    <lineage>
        <taxon>unclassified sequences</taxon>
        <taxon>metagenomes</taxon>
        <taxon>ecological metagenomes</taxon>
    </lineage>
</organism>
<gene>
    <name evidence="2" type="ORF">LCGC14_1972940</name>
    <name evidence="1" type="ORF">LCGC14_2128370</name>
</gene>
<protein>
    <submittedName>
        <fullName evidence="1">Uncharacterized protein</fullName>
    </submittedName>
</protein>
<dbReference type="EMBL" id="LAZR01026641">
    <property type="protein sequence ID" value="KKL68092.1"/>
    <property type="molecule type" value="Genomic_DNA"/>
</dbReference>
<dbReference type="AlphaFoldDB" id="A0A0F9GYA0"/>
<reference evidence="1" key="1">
    <citation type="journal article" date="2015" name="Nature">
        <title>Complex archaea that bridge the gap between prokaryotes and eukaryotes.</title>
        <authorList>
            <person name="Spang A."/>
            <person name="Saw J.H."/>
            <person name="Jorgensen S.L."/>
            <person name="Zaremba-Niedzwiedzka K."/>
            <person name="Martijn J."/>
            <person name="Lind A.E."/>
            <person name="van Eijk R."/>
            <person name="Schleper C."/>
            <person name="Guy L."/>
            <person name="Ettema T.J."/>
        </authorList>
    </citation>
    <scope>NUCLEOTIDE SEQUENCE</scope>
</reference>
<name>A0A0F9GYA0_9ZZZZ</name>
<sequence>MGELNNPHDYEEAKLTFMAKMLDFMKRITLALEQIA</sequence>